<dbReference type="STRING" id="139420.A0A371DUE1"/>
<evidence type="ECO:0008006" key="9">
    <source>
        <dbReference type="Google" id="ProtNLM"/>
    </source>
</evidence>
<dbReference type="EMBL" id="KZ857381">
    <property type="protein sequence ID" value="RDX56159.1"/>
    <property type="molecule type" value="Genomic_DNA"/>
</dbReference>
<dbReference type="Pfam" id="PF13639">
    <property type="entry name" value="zf-RING_2"/>
    <property type="match status" value="1"/>
</dbReference>
<dbReference type="GO" id="GO:0008270">
    <property type="term" value="F:zinc ion binding"/>
    <property type="evidence" value="ECO:0007669"/>
    <property type="project" value="UniProtKB-KW"/>
</dbReference>
<sequence length="76" mass="8302">HVSSPCGHTFCAECVVEWMKKNISNAPKCPLCRTALTQGSLVAPNFALKATIDKYVAALAESGLVDWQSQGKRYME</sequence>
<protein>
    <recommendedName>
        <fullName evidence="9">RING-type domain-containing protein</fullName>
    </recommendedName>
</protein>
<dbReference type="InterPro" id="IPR001841">
    <property type="entry name" value="Znf_RING"/>
</dbReference>
<feature type="non-terminal residue" evidence="7">
    <location>
        <position position="1"/>
    </location>
</feature>
<evidence type="ECO:0000256" key="4">
    <source>
        <dbReference type="PROSITE-ProRule" id="PRU00175"/>
    </source>
</evidence>
<dbReference type="OrthoDB" id="6105938at2759"/>
<proteinExistence type="predicted"/>
<dbReference type="InterPro" id="IPR013083">
    <property type="entry name" value="Znf_RING/FYVE/PHD"/>
</dbReference>
<evidence type="ECO:0000313" key="8">
    <source>
        <dbReference type="Proteomes" id="UP000256964"/>
    </source>
</evidence>
<feature type="non-terminal residue" evidence="7">
    <location>
        <position position="76"/>
    </location>
</feature>
<keyword evidence="8" id="KW-1185">Reference proteome</keyword>
<name>A0A371DUE1_9APHY</name>
<keyword evidence="2 4" id="KW-0863">Zinc-finger</keyword>
<dbReference type="SUPFAM" id="SSF57850">
    <property type="entry name" value="RING/U-box"/>
    <property type="match status" value="1"/>
</dbReference>
<organism evidence="7 8">
    <name type="scientific">Lentinus brumalis</name>
    <dbReference type="NCBI Taxonomy" id="2498619"/>
    <lineage>
        <taxon>Eukaryota</taxon>
        <taxon>Fungi</taxon>
        <taxon>Dikarya</taxon>
        <taxon>Basidiomycota</taxon>
        <taxon>Agaricomycotina</taxon>
        <taxon>Agaricomycetes</taxon>
        <taxon>Polyporales</taxon>
        <taxon>Polyporaceae</taxon>
        <taxon>Lentinus</taxon>
    </lineage>
</organism>
<feature type="domain" description="RING-type" evidence="5">
    <location>
        <begin position="5"/>
        <end position="33"/>
    </location>
</feature>
<evidence type="ECO:0000256" key="3">
    <source>
        <dbReference type="ARBA" id="ARBA00022833"/>
    </source>
</evidence>
<dbReference type="InterPro" id="IPR003613">
    <property type="entry name" value="Ubox_domain"/>
</dbReference>
<dbReference type="Gene3D" id="3.30.40.10">
    <property type="entry name" value="Zinc/RING finger domain, C3HC4 (zinc finger)"/>
    <property type="match status" value="1"/>
</dbReference>
<dbReference type="InterPro" id="IPR017907">
    <property type="entry name" value="Znf_RING_CS"/>
</dbReference>
<dbReference type="AlphaFoldDB" id="A0A371DUE1"/>
<dbReference type="GO" id="GO:0004842">
    <property type="term" value="F:ubiquitin-protein transferase activity"/>
    <property type="evidence" value="ECO:0007669"/>
    <property type="project" value="InterPro"/>
</dbReference>
<gene>
    <name evidence="7" type="ORF">OH76DRAFT_1319347</name>
</gene>
<evidence type="ECO:0000256" key="1">
    <source>
        <dbReference type="ARBA" id="ARBA00022723"/>
    </source>
</evidence>
<accession>A0A371DUE1</accession>
<evidence type="ECO:0000313" key="7">
    <source>
        <dbReference type="EMBL" id="RDX56159.1"/>
    </source>
</evidence>
<keyword evidence="1" id="KW-0479">Metal-binding</keyword>
<dbReference type="PROSITE" id="PS50089">
    <property type="entry name" value="ZF_RING_2"/>
    <property type="match status" value="1"/>
</dbReference>
<dbReference type="Proteomes" id="UP000256964">
    <property type="component" value="Unassembled WGS sequence"/>
</dbReference>
<keyword evidence="3" id="KW-0862">Zinc</keyword>
<evidence type="ECO:0000259" key="5">
    <source>
        <dbReference type="PROSITE" id="PS50089"/>
    </source>
</evidence>
<dbReference type="PROSITE" id="PS51698">
    <property type="entry name" value="U_BOX"/>
    <property type="match status" value="1"/>
</dbReference>
<dbReference type="PROSITE" id="PS00518">
    <property type="entry name" value="ZF_RING_1"/>
    <property type="match status" value="1"/>
</dbReference>
<evidence type="ECO:0000259" key="6">
    <source>
        <dbReference type="PROSITE" id="PS51698"/>
    </source>
</evidence>
<feature type="domain" description="U-box" evidence="6">
    <location>
        <begin position="1"/>
        <end position="62"/>
    </location>
</feature>
<evidence type="ECO:0000256" key="2">
    <source>
        <dbReference type="ARBA" id="ARBA00022771"/>
    </source>
</evidence>
<dbReference type="GO" id="GO:0016567">
    <property type="term" value="P:protein ubiquitination"/>
    <property type="evidence" value="ECO:0007669"/>
    <property type="project" value="InterPro"/>
</dbReference>
<reference evidence="7 8" key="1">
    <citation type="journal article" date="2018" name="Biotechnol. Biofuels">
        <title>Integrative visual omics of the white-rot fungus Polyporus brumalis exposes the biotechnological potential of its oxidative enzymes for delignifying raw plant biomass.</title>
        <authorList>
            <person name="Miyauchi S."/>
            <person name="Rancon A."/>
            <person name="Drula E."/>
            <person name="Hage H."/>
            <person name="Chaduli D."/>
            <person name="Favel A."/>
            <person name="Grisel S."/>
            <person name="Henrissat B."/>
            <person name="Herpoel-Gimbert I."/>
            <person name="Ruiz-Duenas F.J."/>
            <person name="Chevret D."/>
            <person name="Hainaut M."/>
            <person name="Lin J."/>
            <person name="Wang M."/>
            <person name="Pangilinan J."/>
            <person name="Lipzen A."/>
            <person name="Lesage-Meessen L."/>
            <person name="Navarro D."/>
            <person name="Riley R."/>
            <person name="Grigoriev I.V."/>
            <person name="Zhou S."/>
            <person name="Raouche S."/>
            <person name="Rosso M.N."/>
        </authorList>
    </citation>
    <scope>NUCLEOTIDE SEQUENCE [LARGE SCALE GENOMIC DNA]</scope>
    <source>
        <strain evidence="7 8">BRFM 1820</strain>
    </source>
</reference>